<evidence type="ECO:0000313" key="3">
    <source>
        <dbReference type="Proteomes" id="UP001497472"/>
    </source>
</evidence>
<dbReference type="EMBL" id="CAVLEF010000132">
    <property type="protein sequence ID" value="CAK1551898.1"/>
    <property type="molecule type" value="Genomic_DNA"/>
</dbReference>
<evidence type="ECO:0000256" key="1">
    <source>
        <dbReference type="SAM" id="MobiDB-lite"/>
    </source>
</evidence>
<keyword evidence="3" id="KW-1185">Reference proteome</keyword>
<gene>
    <name evidence="2" type="ORF">LNINA_LOCUS10995</name>
</gene>
<sequence length="72" mass="8292">MTRERQSQYCCGRVKERRNSTLGCGGGQGTTSNNNKAEIQFPCRDVPMHIKKEDKKAIRRNKKPKREALRVT</sequence>
<proteinExistence type="predicted"/>
<dbReference type="Proteomes" id="UP001497472">
    <property type="component" value="Unassembled WGS sequence"/>
</dbReference>
<comment type="caution">
    <text evidence="2">The sequence shown here is derived from an EMBL/GenBank/DDBJ whole genome shotgun (WGS) entry which is preliminary data.</text>
</comment>
<organism evidence="2 3">
    <name type="scientific">Leptosia nina</name>
    <dbReference type="NCBI Taxonomy" id="320188"/>
    <lineage>
        <taxon>Eukaryota</taxon>
        <taxon>Metazoa</taxon>
        <taxon>Ecdysozoa</taxon>
        <taxon>Arthropoda</taxon>
        <taxon>Hexapoda</taxon>
        <taxon>Insecta</taxon>
        <taxon>Pterygota</taxon>
        <taxon>Neoptera</taxon>
        <taxon>Endopterygota</taxon>
        <taxon>Lepidoptera</taxon>
        <taxon>Glossata</taxon>
        <taxon>Ditrysia</taxon>
        <taxon>Papilionoidea</taxon>
        <taxon>Pieridae</taxon>
        <taxon>Pierinae</taxon>
        <taxon>Leptosia</taxon>
    </lineage>
</organism>
<dbReference type="AlphaFoldDB" id="A0AAV1JQY7"/>
<evidence type="ECO:0000313" key="2">
    <source>
        <dbReference type="EMBL" id="CAK1551898.1"/>
    </source>
</evidence>
<reference evidence="2 3" key="1">
    <citation type="submission" date="2023-11" db="EMBL/GenBank/DDBJ databases">
        <authorList>
            <person name="Okamura Y."/>
        </authorList>
    </citation>
    <scope>NUCLEOTIDE SEQUENCE [LARGE SCALE GENOMIC DNA]</scope>
</reference>
<feature type="region of interest" description="Disordered" evidence="1">
    <location>
        <begin position="53"/>
        <end position="72"/>
    </location>
</feature>
<name>A0AAV1JQY7_9NEOP</name>
<accession>A0AAV1JQY7</accession>
<protein>
    <submittedName>
        <fullName evidence="2">Uncharacterized protein</fullName>
    </submittedName>
</protein>